<proteinExistence type="predicted"/>
<evidence type="ECO:0000313" key="1">
    <source>
        <dbReference type="EMBL" id="OBQ34699.1"/>
    </source>
</evidence>
<protein>
    <submittedName>
        <fullName evidence="1">Uncharacterized protein</fullName>
    </submittedName>
</protein>
<dbReference type="EMBL" id="LJOW01000441">
    <property type="protein sequence ID" value="OBQ34699.1"/>
    <property type="molecule type" value="Genomic_DNA"/>
</dbReference>
<reference evidence="1 2" key="1">
    <citation type="submission" date="2015-09" db="EMBL/GenBank/DDBJ databases">
        <title>Aphanizomenon flos-aquae WA102.</title>
        <authorList>
            <person name="Driscoll C."/>
        </authorList>
    </citation>
    <scope>NUCLEOTIDE SEQUENCE [LARGE SCALE GENOMIC DNA]</scope>
    <source>
        <strain evidence="1">WA102</strain>
    </source>
</reference>
<accession>A0A1B7WC47</accession>
<organism evidence="1 2">
    <name type="scientific">Aphanizomenon flos-aquae WA102</name>
    <dbReference type="NCBI Taxonomy" id="1710896"/>
    <lineage>
        <taxon>Bacteria</taxon>
        <taxon>Bacillati</taxon>
        <taxon>Cyanobacteriota</taxon>
        <taxon>Cyanophyceae</taxon>
        <taxon>Nostocales</taxon>
        <taxon>Aphanizomenonaceae</taxon>
        <taxon>Aphanizomenon</taxon>
    </lineage>
</organism>
<sequence length="104" mass="12249">MADMWIEDLIRQANPSPAEQEEFLLQLLPVMARLYEDVQNPREEAVKPPRFNGTYTDYPIFKREWAGYQQQMLPHWSERDVAKRLVAEGLCKSAKTGVERFQHL</sequence>
<dbReference type="AlphaFoldDB" id="A0A1B7WC47"/>
<name>A0A1B7WC47_APHFL</name>
<feature type="non-terminal residue" evidence="1">
    <location>
        <position position="104"/>
    </location>
</feature>
<evidence type="ECO:0000313" key="2">
    <source>
        <dbReference type="Proteomes" id="UP000092093"/>
    </source>
</evidence>
<dbReference type="Proteomes" id="UP000092093">
    <property type="component" value="Unassembled WGS sequence"/>
</dbReference>
<gene>
    <name evidence="1" type="ORF">AN484_26560</name>
</gene>
<comment type="caution">
    <text evidence="1">The sequence shown here is derived from an EMBL/GenBank/DDBJ whole genome shotgun (WGS) entry which is preliminary data.</text>
</comment>